<evidence type="ECO:0000313" key="3">
    <source>
        <dbReference type="EMBL" id="KAK6353994.1"/>
    </source>
</evidence>
<accession>A0AAV9V5D9</accession>
<dbReference type="InterPro" id="IPR052350">
    <property type="entry name" value="Metallo-dep_Lactonases"/>
</dbReference>
<dbReference type="Gene3D" id="3.20.20.140">
    <property type="entry name" value="Metal-dependent hydrolases"/>
    <property type="match status" value="1"/>
</dbReference>
<evidence type="ECO:0000256" key="1">
    <source>
        <dbReference type="ARBA" id="ARBA00038310"/>
    </source>
</evidence>
<reference evidence="3 4" key="1">
    <citation type="submission" date="2019-10" db="EMBL/GenBank/DDBJ databases">
        <authorList>
            <person name="Palmer J.M."/>
        </authorList>
    </citation>
    <scope>NUCLEOTIDE SEQUENCE [LARGE SCALE GENOMIC DNA]</scope>
    <source>
        <strain evidence="3 4">TWF730</strain>
    </source>
</reference>
<keyword evidence="4" id="KW-1185">Reference proteome</keyword>
<dbReference type="PANTHER" id="PTHR43569">
    <property type="entry name" value="AMIDOHYDROLASE"/>
    <property type="match status" value="1"/>
</dbReference>
<comment type="caution">
    <text evidence="3">The sequence shown here is derived from an EMBL/GenBank/DDBJ whole genome shotgun (WGS) entry which is preliminary data.</text>
</comment>
<evidence type="ECO:0000313" key="4">
    <source>
        <dbReference type="Proteomes" id="UP001373714"/>
    </source>
</evidence>
<sequence length="349" mass="39412">MASHPTVIDSHIHLWRTQDISTLAWETPENPLFGTYDLSRYLKCISPAPSGYSGFVFVETDRKYTDPKDPSEDLKCWEHVLEEYRFVLGLSRTPDGRDLVKGIVPWAPVHLGRGVMQRYQQLLNGVDQEIYGEEKHGLLVGYRYLIQDKPQGTISHPKFLEGLEYIRDMGRTFDLGVDCNRHTLWQIEEAVPVLKQVEGLKIVLNHLSKPPLGREPDGGIVRWRELMTELGETRAVVKLSGGFSEIPPTLANEGAEFPKQTMINMALEYARPLFQIFGAGRVIFGSDWPVCGVGYEKVTGEQEGAWRQWFEISDAVVKILKDEGGIKGIAEDWDGVWGNNALAAYNIQP</sequence>
<dbReference type="AlphaFoldDB" id="A0AAV9V5D9"/>
<dbReference type="InterPro" id="IPR032466">
    <property type="entry name" value="Metal_Hydrolase"/>
</dbReference>
<evidence type="ECO:0000259" key="2">
    <source>
        <dbReference type="Pfam" id="PF04909"/>
    </source>
</evidence>
<dbReference type="SUPFAM" id="SSF51556">
    <property type="entry name" value="Metallo-dependent hydrolases"/>
    <property type="match status" value="1"/>
</dbReference>
<comment type="similarity">
    <text evidence="1">Belongs to the metallo-dependent hydrolases superfamily.</text>
</comment>
<proteinExistence type="inferred from homology"/>
<protein>
    <recommendedName>
        <fullName evidence="2">Amidohydrolase-related domain-containing protein</fullName>
    </recommendedName>
</protein>
<dbReference type="InterPro" id="IPR006680">
    <property type="entry name" value="Amidohydro-rel"/>
</dbReference>
<dbReference type="GO" id="GO:0016787">
    <property type="term" value="F:hydrolase activity"/>
    <property type="evidence" value="ECO:0007669"/>
    <property type="project" value="InterPro"/>
</dbReference>
<dbReference type="Proteomes" id="UP001373714">
    <property type="component" value="Unassembled WGS sequence"/>
</dbReference>
<gene>
    <name evidence="3" type="ORF">TWF730_008414</name>
</gene>
<dbReference type="PANTHER" id="PTHR43569:SF2">
    <property type="entry name" value="AMIDOHYDROLASE-RELATED DOMAIN-CONTAINING PROTEIN"/>
    <property type="match status" value="1"/>
</dbReference>
<dbReference type="EMBL" id="JAVHNS010000005">
    <property type="protein sequence ID" value="KAK6353994.1"/>
    <property type="molecule type" value="Genomic_DNA"/>
</dbReference>
<dbReference type="Pfam" id="PF04909">
    <property type="entry name" value="Amidohydro_2"/>
    <property type="match status" value="1"/>
</dbReference>
<name>A0AAV9V5D9_9PEZI</name>
<feature type="domain" description="Amidohydrolase-related" evidence="2">
    <location>
        <begin position="8"/>
        <end position="300"/>
    </location>
</feature>
<organism evidence="3 4">
    <name type="scientific">Orbilia blumenaviensis</name>
    <dbReference type="NCBI Taxonomy" id="1796055"/>
    <lineage>
        <taxon>Eukaryota</taxon>
        <taxon>Fungi</taxon>
        <taxon>Dikarya</taxon>
        <taxon>Ascomycota</taxon>
        <taxon>Pezizomycotina</taxon>
        <taxon>Orbiliomycetes</taxon>
        <taxon>Orbiliales</taxon>
        <taxon>Orbiliaceae</taxon>
        <taxon>Orbilia</taxon>
    </lineage>
</organism>